<dbReference type="RefSeq" id="XP_013394359.1">
    <property type="nucleotide sequence ID" value="XM_013538905.1"/>
</dbReference>
<organism evidence="2 3">
    <name type="scientific">Lingula anatina</name>
    <name type="common">Brachiopod</name>
    <name type="synonym">Lingula unguis</name>
    <dbReference type="NCBI Taxonomy" id="7574"/>
    <lineage>
        <taxon>Eukaryota</taxon>
        <taxon>Metazoa</taxon>
        <taxon>Spiralia</taxon>
        <taxon>Lophotrochozoa</taxon>
        <taxon>Brachiopoda</taxon>
        <taxon>Linguliformea</taxon>
        <taxon>Lingulata</taxon>
        <taxon>Lingulida</taxon>
        <taxon>Linguloidea</taxon>
        <taxon>Lingulidae</taxon>
        <taxon>Lingula</taxon>
    </lineage>
</organism>
<gene>
    <name evidence="3" type="primary">LOC106161843</name>
</gene>
<reference evidence="3" key="1">
    <citation type="submission" date="2025-08" db="UniProtKB">
        <authorList>
            <consortium name="RefSeq"/>
        </authorList>
    </citation>
    <scope>IDENTIFICATION</scope>
    <source>
        <tissue evidence="3">Gonads</tissue>
    </source>
</reference>
<feature type="coiled-coil region" evidence="1">
    <location>
        <begin position="171"/>
        <end position="245"/>
    </location>
</feature>
<keyword evidence="2" id="KW-1185">Reference proteome</keyword>
<protein>
    <submittedName>
        <fullName evidence="3">Uncharacterized protein LOC106161843</fullName>
    </submittedName>
</protein>
<dbReference type="GeneID" id="106161843"/>
<name>A0A1S3IAC5_LINAN</name>
<dbReference type="Gene3D" id="1.20.1000.10">
    <property type="entry name" value="Guanylate-binding protein, C-terminal domain"/>
    <property type="match status" value="1"/>
</dbReference>
<evidence type="ECO:0000313" key="2">
    <source>
        <dbReference type="Proteomes" id="UP000085678"/>
    </source>
</evidence>
<evidence type="ECO:0000313" key="3">
    <source>
        <dbReference type="RefSeq" id="XP_013394359.1"/>
    </source>
</evidence>
<proteinExistence type="predicted"/>
<evidence type="ECO:0000256" key="1">
    <source>
        <dbReference type="SAM" id="Coils"/>
    </source>
</evidence>
<dbReference type="InParanoid" id="A0A1S3IAC5"/>
<dbReference type="KEGG" id="lak:106161843"/>
<dbReference type="AlphaFoldDB" id="A0A1S3IAC5"/>
<accession>A0A1S3IAC5</accession>
<dbReference type="Proteomes" id="UP000085678">
    <property type="component" value="Unplaced"/>
</dbReference>
<keyword evidence="1" id="KW-0175">Coiled coil</keyword>
<sequence>MLPIEERDWGDAKKHNLMGIHDAVMDNVRKELKRLLEFFGYDEDEKNSNDSLFLELNERIVIRDKSENQKKDAIIGGELHFYLRENRERSRVYCEKVFQTLFDELKIRLNPIPDGYTEKMLQEEVDELKNSYKKQAIGPAKIDVLNERLQSSDMTGFFQMCKAIQGFQMQINETNRKHEALSLQNEIQKRKLQEVEEESAREREEHSKALQDMAENNRIGIEKMLNIQEENRLKHERKVKELYEANHQRIAEMTKSAQKKDEQRMEMHQQEMAKRQKHFEDTLAKAKMELQTSQSENRRLEGEVCSERQYSQRLRDRGFFWRLFNWDPAE</sequence>